<reference evidence="2" key="1">
    <citation type="submission" date="2023-03" db="EMBL/GenBank/DDBJ databases">
        <title>Massive genome expansion in bonnet fungi (Mycena s.s.) driven by repeated elements and novel gene families across ecological guilds.</title>
        <authorList>
            <consortium name="Lawrence Berkeley National Laboratory"/>
            <person name="Harder C.B."/>
            <person name="Miyauchi S."/>
            <person name="Viragh M."/>
            <person name="Kuo A."/>
            <person name="Thoen E."/>
            <person name="Andreopoulos B."/>
            <person name="Lu D."/>
            <person name="Skrede I."/>
            <person name="Drula E."/>
            <person name="Henrissat B."/>
            <person name="Morin E."/>
            <person name="Kohler A."/>
            <person name="Barry K."/>
            <person name="LaButti K."/>
            <person name="Morin E."/>
            <person name="Salamov A."/>
            <person name="Lipzen A."/>
            <person name="Mereny Z."/>
            <person name="Hegedus B."/>
            <person name="Baldrian P."/>
            <person name="Stursova M."/>
            <person name="Weitz H."/>
            <person name="Taylor A."/>
            <person name="Grigoriev I.V."/>
            <person name="Nagy L.G."/>
            <person name="Martin F."/>
            <person name="Kauserud H."/>
        </authorList>
    </citation>
    <scope>NUCLEOTIDE SEQUENCE</scope>
    <source>
        <strain evidence="2">CBHHK188m</strain>
    </source>
</reference>
<sequence length="330" mass="36111">MTSVEFDNCKTAFFAALEMSQNLQKWGVPSDKRLEQLGELSTAASRLIPFTSQVLLPENKAVSEGMFGGRDLYHSLVNPDNLPNAKFPSGYEVFRTFTRQVVEKRNADKAKVSLAAASSAGKSTKTKTRSQTAKAKEGAEDSETEYDHPISPQASHASAFAVVDQVLFGVSQMNVDDDAAPKKGLSELKFKKKAKETNRVDSQSVAESTATAVKGKKNGSSKRPRTDSNPFNEEAFLTASAAEFYTTSGSIPVMIDEVTSIARQDSDFLGNRLAMTKRIYYINVELSCILEQFRSSLLRRTQLIEEGQFLTETIQKLDGASSSGLDSMVP</sequence>
<dbReference type="Proteomes" id="UP001215280">
    <property type="component" value="Unassembled WGS sequence"/>
</dbReference>
<feature type="compositionally biased region" description="Polar residues" evidence="1">
    <location>
        <begin position="200"/>
        <end position="211"/>
    </location>
</feature>
<keyword evidence="3" id="KW-1185">Reference proteome</keyword>
<dbReference type="EMBL" id="JARJLG010000036">
    <property type="protein sequence ID" value="KAJ7764958.1"/>
    <property type="molecule type" value="Genomic_DNA"/>
</dbReference>
<dbReference type="AlphaFoldDB" id="A0AAD7JHM1"/>
<evidence type="ECO:0000313" key="3">
    <source>
        <dbReference type="Proteomes" id="UP001215280"/>
    </source>
</evidence>
<proteinExistence type="predicted"/>
<feature type="compositionally biased region" description="Basic residues" evidence="1">
    <location>
        <begin position="214"/>
        <end position="223"/>
    </location>
</feature>
<gene>
    <name evidence="2" type="ORF">DFH07DRAFT_955784</name>
</gene>
<protein>
    <submittedName>
        <fullName evidence="2">Uncharacterized protein</fullName>
    </submittedName>
</protein>
<feature type="compositionally biased region" description="Low complexity" evidence="1">
    <location>
        <begin position="113"/>
        <end position="123"/>
    </location>
</feature>
<comment type="caution">
    <text evidence="2">The sequence shown here is derived from an EMBL/GenBank/DDBJ whole genome shotgun (WGS) entry which is preliminary data.</text>
</comment>
<name>A0AAD7JHM1_9AGAR</name>
<accession>A0AAD7JHM1</accession>
<evidence type="ECO:0000256" key="1">
    <source>
        <dbReference type="SAM" id="MobiDB-lite"/>
    </source>
</evidence>
<organism evidence="2 3">
    <name type="scientific">Mycena maculata</name>
    <dbReference type="NCBI Taxonomy" id="230809"/>
    <lineage>
        <taxon>Eukaryota</taxon>
        <taxon>Fungi</taxon>
        <taxon>Dikarya</taxon>
        <taxon>Basidiomycota</taxon>
        <taxon>Agaricomycotina</taxon>
        <taxon>Agaricomycetes</taxon>
        <taxon>Agaricomycetidae</taxon>
        <taxon>Agaricales</taxon>
        <taxon>Marasmiineae</taxon>
        <taxon>Mycenaceae</taxon>
        <taxon>Mycena</taxon>
    </lineage>
</organism>
<feature type="region of interest" description="Disordered" evidence="1">
    <location>
        <begin position="196"/>
        <end position="231"/>
    </location>
</feature>
<feature type="region of interest" description="Disordered" evidence="1">
    <location>
        <begin position="113"/>
        <end position="151"/>
    </location>
</feature>
<evidence type="ECO:0000313" key="2">
    <source>
        <dbReference type="EMBL" id="KAJ7764958.1"/>
    </source>
</evidence>